<proteinExistence type="predicted"/>
<reference evidence="2" key="1">
    <citation type="submission" date="2016-06" db="EMBL/GenBank/DDBJ databases">
        <title>Parallel loss of symbiosis genes in relatives of nitrogen-fixing non-legume Parasponia.</title>
        <authorList>
            <person name="Van Velzen R."/>
            <person name="Holmer R."/>
            <person name="Bu F."/>
            <person name="Rutten L."/>
            <person name="Van Zeijl A."/>
            <person name="Liu W."/>
            <person name="Santuari L."/>
            <person name="Cao Q."/>
            <person name="Sharma T."/>
            <person name="Shen D."/>
            <person name="Roswanjaya Y."/>
            <person name="Wardhani T."/>
            <person name="Kalhor M.S."/>
            <person name="Jansen J."/>
            <person name="Van den Hoogen J."/>
            <person name="Gungor B."/>
            <person name="Hartog M."/>
            <person name="Hontelez J."/>
            <person name="Verver J."/>
            <person name="Yang W.-C."/>
            <person name="Schijlen E."/>
            <person name="Repin R."/>
            <person name="Schilthuizen M."/>
            <person name="Schranz E."/>
            <person name="Heidstra R."/>
            <person name="Miyata K."/>
            <person name="Fedorova E."/>
            <person name="Kohlen W."/>
            <person name="Bisseling T."/>
            <person name="Smit S."/>
            <person name="Geurts R."/>
        </authorList>
    </citation>
    <scope>NUCLEOTIDE SEQUENCE [LARGE SCALE GENOMIC DNA]</scope>
    <source>
        <strain evidence="2">cv. WU1-14</strain>
    </source>
</reference>
<comment type="caution">
    <text evidence="1">The sequence shown here is derived from an EMBL/GenBank/DDBJ whole genome shotgun (WGS) entry which is preliminary data.</text>
</comment>
<dbReference type="Proteomes" id="UP000237105">
    <property type="component" value="Unassembled WGS sequence"/>
</dbReference>
<evidence type="ECO:0000313" key="1">
    <source>
        <dbReference type="EMBL" id="PON56258.1"/>
    </source>
</evidence>
<accession>A0A2P5C5I1</accession>
<evidence type="ECO:0000313" key="2">
    <source>
        <dbReference type="Proteomes" id="UP000237105"/>
    </source>
</evidence>
<name>A0A2P5C5I1_PARAD</name>
<gene>
    <name evidence="1" type="ORF">PanWU01x14_182700</name>
</gene>
<keyword evidence="2" id="KW-1185">Reference proteome</keyword>
<sequence>MIIVIRLVSSRTDFRRPLWTESIRGETFDKPPFCQVGLSNARTLFKIALDVLSSSGKTRNRSGIFWRKTPEPPDL</sequence>
<organism evidence="1 2">
    <name type="scientific">Parasponia andersonii</name>
    <name type="common">Sponia andersonii</name>
    <dbReference type="NCBI Taxonomy" id="3476"/>
    <lineage>
        <taxon>Eukaryota</taxon>
        <taxon>Viridiplantae</taxon>
        <taxon>Streptophyta</taxon>
        <taxon>Embryophyta</taxon>
        <taxon>Tracheophyta</taxon>
        <taxon>Spermatophyta</taxon>
        <taxon>Magnoliopsida</taxon>
        <taxon>eudicotyledons</taxon>
        <taxon>Gunneridae</taxon>
        <taxon>Pentapetalae</taxon>
        <taxon>rosids</taxon>
        <taxon>fabids</taxon>
        <taxon>Rosales</taxon>
        <taxon>Cannabaceae</taxon>
        <taxon>Parasponia</taxon>
    </lineage>
</organism>
<dbReference type="EMBL" id="JXTB01000173">
    <property type="protein sequence ID" value="PON56258.1"/>
    <property type="molecule type" value="Genomic_DNA"/>
</dbReference>
<dbReference type="AlphaFoldDB" id="A0A2P5C5I1"/>
<protein>
    <submittedName>
        <fullName evidence="1">Uncharacterized protein</fullName>
    </submittedName>
</protein>